<gene>
    <name evidence="1" type="ORF">EV146_105161</name>
</gene>
<dbReference type="InterPro" id="IPR001611">
    <property type="entry name" value="Leu-rich_rpt"/>
</dbReference>
<dbReference type="PROSITE" id="PS51450">
    <property type="entry name" value="LRR"/>
    <property type="match status" value="1"/>
</dbReference>
<organism evidence="1 2">
    <name type="scientific">Mesobacillus foraminis</name>
    <dbReference type="NCBI Taxonomy" id="279826"/>
    <lineage>
        <taxon>Bacteria</taxon>
        <taxon>Bacillati</taxon>
        <taxon>Bacillota</taxon>
        <taxon>Bacilli</taxon>
        <taxon>Bacillales</taxon>
        <taxon>Bacillaceae</taxon>
        <taxon>Mesobacillus</taxon>
    </lineage>
</organism>
<dbReference type="EMBL" id="SLVV01000005">
    <property type="protein sequence ID" value="TCN25504.1"/>
    <property type="molecule type" value="Genomic_DNA"/>
</dbReference>
<protein>
    <recommendedName>
        <fullName evidence="3">Replication initiator protein</fullName>
    </recommendedName>
</protein>
<dbReference type="Proteomes" id="UP000295689">
    <property type="component" value="Unassembled WGS sequence"/>
</dbReference>
<comment type="caution">
    <text evidence="1">The sequence shown here is derived from an EMBL/GenBank/DDBJ whole genome shotgun (WGS) entry which is preliminary data.</text>
</comment>
<proteinExistence type="predicted"/>
<keyword evidence="2" id="KW-1185">Reference proteome</keyword>
<reference evidence="1 2" key="1">
    <citation type="journal article" date="2015" name="Stand. Genomic Sci.">
        <title>Genomic Encyclopedia of Bacterial and Archaeal Type Strains, Phase III: the genomes of soil and plant-associated and newly described type strains.</title>
        <authorList>
            <person name="Whitman W.B."/>
            <person name="Woyke T."/>
            <person name="Klenk H.P."/>
            <person name="Zhou Y."/>
            <person name="Lilburn T.G."/>
            <person name="Beck B.J."/>
            <person name="De Vos P."/>
            <person name="Vandamme P."/>
            <person name="Eisen J.A."/>
            <person name="Garrity G."/>
            <person name="Hugenholtz P."/>
            <person name="Kyrpides N.C."/>
        </authorList>
    </citation>
    <scope>NUCLEOTIDE SEQUENCE [LARGE SCALE GENOMIC DNA]</scope>
    <source>
        <strain evidence="1 2">CV53</strain>
    </source>
</reference>
<dbReference type="RefSeq" id="WP_132005314.1">
    <property type="nucleotide sequence ID" value="NZ_JABUHM010000003.1"/>
</dbReference>
<sequence length="218" mass="25817">MATETESKKKLHVQVPTYIVRNDGIFLSNSEFVIYVRLCFLHFRNAKEDKAVLEIDHRELMRLCQISDTRTLRKRLKQLHKLDLIKNEIEKLPTKGRLKIIFNPDKLESDHFTMMSTSIFTYLANGQIDEYAFRQVFYYKSHINTKEDKKFCFVGYDTLVERLKISKTNIKAANDKLKKAKLVKITVHKLEWSGGYTDANELYYEKFNNHYTVDNSLF</sequence>
<dbReference type="AlphaFoldDB" id="A0A4R2BHU5"/>
<accession>A0A4R2BHU5</accession>
<evidence type="ECO:0008006" key="3">
    <source>
        <dbReference type="Google" id="ProtNLM"/>
    </source>
</evidence>
<name>A0A4R2BHU5_9BACI</name>
<evidence type="ECO:0000313" key="1">
    <source>
        <dbReference type="EMBL" id="TCN25504.1"/>
    </source>
</evidence>
<evidence type="ECO:0000313" key="2">
    <source>
        <dbReference type="Proteomes" id="UP000295689"/>
    </source>
</evidence>